<reference evidence="1 2" key="1">
    <citation type="submission" date="2018-10" db="EMBL/GenBank/DDBJ databases">
        <authorList>
            <person name="Li J."/>
        </authorList>
    </citation>
    <scope>NUCLEOTIDE SEQUENCE [LARGE SCALE GENOMIC DNA]</scope>
    <source>
        <strain evidence="1 2">IF 016277</strain>
    </source>
</reference>
<organism evidence="1 2">
    <name type="scientific">Mycetocola tolaasinivorans</name>
    <dbReference type="NCBI Taxonomy" id="76635"/>
    <lineage>
        <taxon>Bacteria</taxon>
        <taxon>Bacillati</taxon>
        <taxon>Actinomycetota</taxon>
        <taxon>Actinomycetes</taxon>
        <taxon>Micrococcales</taxon>
        <taxon>Microbacteriaceae</taxon>
        <taxon>Mycetocola</taxon>
    </lineage>
</organism>
<proteinExistence type="predicted"/>
<evidence type="ECO:0000313" key="1">
    <source>
        <dbReference type="EMBL" id="RLP76362.1"/>
    </source>
</evidence>
<dbReference type="EMBL" id="RCUX01000004">
    <property type="protein sequence ID" value="RLP76362.1"/>
    <property type="molecule type" value="Genomic_DNA"/>
</dbReference>
<accession>A0A3L7AAK4</accession>
<name>A0A3L7AAK4_9MICO</name>
<dbReference type="AlphaFoldDB" id="A0A3L7AAK4"/>
<comment type="caution">
    <text evidence="1">The sequence shown here is derived from an EMBL/GenBank/DDBJ whole genome shotgun (WGS) entry which is preliminary data.</text>
</comment>
<evidence type="ECO:0000313" key="2">
    <source>
        <dbReference type="Proteomes" id="UP000272503"/>
    </source>
</evidence>
<dbReference type="Proteomes" id="UP000272503">
    <property type="component" value="Unassembled WGS sequence"/>
</dbReference>
<sequence length="261" mass="27895">MHSDIDHLGDPMLSLADLAALAHTGEGNVRGVAPAVLNSGHGGWQRLVLRVSGVESVEISDPDRIAAGWLIAEDLVRSAGMVSLSGVYPIDAVLHGTHVGIEFLISADEGVYSATDVRDILHQAELEDGGSAETVRWRAGEVQTAGDVLVAALDVPPSREQFVLFVRDERFFWVQGSLDGRTVSVRVDGALGQASLIAALGAVTERDPEPGEISATYGRAETMDRSMKPAVNEVASALRARRFSIRAAIRRATRALNDEPR</sequence>
<protein>
    <submittedName>
        <fullName evidence="1">Uncharacterized protein</fullName>
    </submittedName>
</protein>
<keyword evidence="2" id="KW-1185">Reference proteome</keyword>
<gene>
    <name evidence="1" type="ORF">D9V32_05690</name>
</gene>